<dbReference type="Proteomes" id="UP000030671">
    <property type="component" value="Unassembled WGS sequence"/>
</dbReference>
<name>W4JQN1_HETIT</name>
<gene>
    <name evidence="2" type="ORF">HETIRDRAFT_412430</name>
</gene>
<evidence type="ECO:0000313" key="2">
    <source>
        <dbReference type="EMBL" id="ETW75201.1"/>
    </source>
</evidence>
<protein>
    <submittedName>
        <fullName evidence="2">Uncharacterized protein</fullName>
    </submittedName>
</protein>
<feature type="compositionally biased region" description="Low complexity" evidence="1">
    <location>
        <begin position="88"/>
        <end position="97"/>
    </location>
</feature>
<feature type="compositionally biased region" description="Low complexity" evidence="1">
    <location>
        <begin position="21"/>
        <end position="31"/>
    </location>
</feature>
<feature type="compositionally biased region" description="Basic and acidic residues" evidence="1">
    <location>
        <begin position="166"/>
        <end position="178"/>
    </location>
</feature>
<dbReference type="RefSeq" id="XP_009552641.1">
    <property type="nucleotide sequence ID" value="XM_009554346.1"/>
</dbReference>
<feature type="region of interest" description="Disordered" evidence="1">
    <location>
        <begin position="123"/>
        <end position="195"/>
    </location>
</feature>
<feature type="compositionally biased region" description="Polar residues" evidence="1">
    <location>
        <begin position="77"/>
        <end position="87"/>
    </location>
</feature>
<feature type="compositionally biased region" description="Low complexity" evidence="1">
    <location>
        <begin position="140"/>
        <end position="150"/>
    </location>
</feature>
<dbReference type="EMBL" id="KI925466">
    <property type="protein sequence ID" value="ETW75201.1"/>
    <property type="molecule type" value="Genomic_DNA"/>
</dbReference>
<proteinExistence type="predicted"/>
<evidence type="ECO:0000256" key="1">
    <source>
        <dbReference type="SAM" id="MobiDB-lite"/>
    </source>
</evidence>
<feature type="compositionally biased region" description="Polar residues" evidence="1">
    <location>
        <begin position="50"/>
        <end position="68"/>
    </location>
</feature>
<feature type="compositionally biased region" description="Basic and acidic residues" evidence="1">
    <location>
        <begin position="123"/>
        <end position="135"/>
    </location>
</feature>
<accession>W4JQN1</accession>
<sequence length="195" mass="20809">MPLPATPGVSKVESLDTAGEQSQSQSQSQQPPAQPPQPQQLASSRPPHAQRTTPPIYVNQTQTRSRNGSIYVEPQPVSASTLPRTVYSSSSASSSSSIMAPALVLPHRPKAISRASEAAEAFEAEKQRRKLEAARNTEGQAAASAQAAPALKESTNAYDGGLMRRVSLERRPSDRKPAIDGGSLRSRRVISPMES</sequence>
<keyword evidence="3" id="KW-1185">Reference proteome</keyword>
<reference evidence="2 3" key="1">
    <citation type="journal article" date="2012" name="New Phytol.">
        <title>Insight into trade-off between wood decay and parasitism from the genome of a fungal forest pathogen.</title>
        <authorList>
            <person name="Olson A."/>
            <person name="Aerts A."/>
            <person name="Asiegbu F."/>
            <person name="Belbahri L."/>
            <person name="Bouzid O."/>
            <person name="Broberg A."/>
            <person name="Canback B."/>
            <person name="Coutinho P.M."/>
            <person name="Cullen D."/>
            <person name="Dalman K."/>
            <person name="Deflorio G."/>
            <person name="van Diepen L.T."/>
            <person name="Dunand C."/>
            <person name="Duplessis S."/>
            <person name="Durling M."/>
            <person name="Gonthier P."/>
            <person name="Grimwood J."/>
            <person name="Fossdal C.G."/>
            <person name="Hansson D."/>
            <person name="Henrissat B."/>
            <person name="Hietala A."/>
            <person name="Himmelstrand K."/>
            <person name="Hoffmeister D."/>
            <person name="Hogberg N."/>
            <person name="James T.Y."/>
            <person name="Karlsson M."/>
            <person name="Kohler A."/>
            <person name="Kues U."/>
            <person name="Lee Y.H."/>
            <person name="Lin Y.C."/>
            <person name="Lind M."/>
            <person name="Lindquist E."/>
            <person name="Lombard V."/>
            <person name="Lucas S."/>
            <person name="Lunden K."/>
            <person name="Morin E."/>
            <person name="Murat C."/>
            <person name="Park J."/>
            <person name="Raffaello T."/>
            <person name="Rouze P."/>
            <person name="Salamov A."/>
            <person name="Schmutz J."/>
            <person name="Solheim H."/>
            <person name="Stahlberg J."/>
            <person name="Velez H."/>
            <person name="de Vries R.P."/>
            <person name="Wiebenga A."/>
            <person name="Woodward S."/>
            <person name="Yakovlev I."/>
            <person name="Garbelotto M."/>
            <person name="Martin F."/>
            <person name="Grigoriev I.V."/>
            <person name="Stenlid J."/>
        </authorList>
    </citation>
    <scope>NUCLEOTIDE SEQUENCE [LARGE SCALE GENOMIC DNA]</scope>
    <source>
        <strain evidence="2 3">TC 32-1</strain>
    </source>
</reference>
<evidence type="ECO:0000313" key="3">
    <source>
        <dbReference type="Proteomes" id="UP000030671"/>
    </source>
</evidence>
<feature type="region of interest" description="Disordered" evidence="1">
    <location>
        <begin position="1"/>
        <end position="97"/>
    </location>
</feature>
<dbReference type="KEGG" id="hir:HETIRDRAFT_412430"/>
<dbReference type="GeneID" id="20673026"/>
<dbReference type="HOGENOM" id="CLU_1396495_0_0_1"/>
<dbReference type="AlphaFoldDB" id="W4JQN1"/>
<organism evidence="2 3">
    <name type="scientific">Heterobasidion irregulare (strain TC 32-1)</name>
    <dbReference type="NCBI Taxonomy" id="747525"/>
    <lineage>
        <taxon>Eukaryota</taxon>
        <taxon>Fungi</taxon>
        <taxon>Dikarya</taxon>
        <taxon>Basidiomycota</taxon>
        <taxon>Agaricomycotina</taxon>
        <taxon>Agaricomycetes</taxon>
        <taxon>Russulales</taxon>
        <taxon>Bondarzewiaceae</taxon>
        <taxon>Heterobasidion</taxon>
        <taxon>Heterobasidion annosum species complex</taxon>
    </lineage>
</organism>
<dbReference type="InParanoid" id="W4JQN1"/>